<accession>A0A0D2HD82</accession>
<dbReference type="RefSeq" id="XP_013275574.1">
    <property type="nucleotide sequence ID" value="XM_013420120.1"/>
</dbReference>
<keyword evidence="2" id="KW-1185">Reference proteome</keyword>
<dbReference type="HOGENOM" id="CLU_2962101_0_0_1"/>
<dbReference type="GeneID" id="25291165"/>
<evidence type="ECO:0000313" key="2">
    <source>
        <dbReference type="Proteomes" id="UP000053617"/>
    </source>
</evidence>
<protein>
    <submittedName>
        <fullName evidence="1">Uncharacterized protein</fullName>
    </submittedName>
</protein>
<name>A0A0D2HD82_9EURO</name>
<reference evidence="1 2" key="1">
    <citation type="submission" date="2015-01" db="EMBL/GenBank/DDBJ databases">
        <title>The Genome Sequence of Rhinocladiella mackenzie CBS 650.93.</title>
        <authorList>
            <consortium name="The Broad Institute Genomics Platform"/>
            <person name="Cuomo C."/>
            <person name="de Hoog S."/>
            <person name="Gorbushina A."/>
            <person name="Stielow B."/>
            <person name="Teixiera M."/>
            <person name="Abouelleil A."/>
            <person name="Chapman S.B."/>
            <person name="Priest M."/>
            <person name="Young S.K."/>
            <person name="Wortman J."/>
            <person name="Nusbaum C."/>
            <person name="Birren B."/>
        </authorList>
    </citation>
    <scope>NUCLEOTIDE SEQUENCE [LARGE SCALE GENOMIC DNA]</scope>
    <source>
        <strain evidence="1 2">CBS 650.93</strain>
    </source>
</reference>
<dbReference type="Proteomes" id="UP000053617">
    <property type="component" value="Unassembled WGS sequence"/>
</dbReference>
<dbReference type="Gene3D" id="3.90.180.10">
    <property type="entry name" value="Medium-chain alcohol dehydrogenases, catalytic domain"/>
    <property type="match status" value="1"/>
</dbReference>
<dbReference type="STRING" id="1442369.A0A0D2HD82"/>
<dbReference type="OrthoDB" id="3941538at2759"/>
<dbReference type="EMBL" id="KN847476">
    <property type="protein sequence ID" value="KIX08438.1"/>
    <property type="molecule type" value="Genomic_DNA"/>
</dbReference>
<proteinExistence type="predicted"/>
<dbReference type="AlphaFoldDB" id="A0A0D2HD82"/>
<gene>
    <name evidence="1" type="ORF">Z518_03094</name>
</gene>
<dbReference type="VEuPathDB" id="FungiDB:Z518_03094"/>
<organism evidence="1 2">
    <name type="scientific">Rhinocladiella mackenziei CBS 650.93</name>
    <dbReference type="NCBI Taxonomy" id="1442369"/>
    <lineage>
        <taxon>Eukaryota</taxon>
        <taxon>Fungi</taxon>
        <taxon>Dikarya</taxon>
        <taxon>Ascomycota</taxon>
        <taxon>Pezizomycotina</taxon>
        <taxon>Eurotiomycetes</taxon>
        <taxon>Chaetothyriomycetidae</taxon>
        <taxon>Chaetothyriales</taxon>
        <taxon>Herpotrichiellaceae</taxon>
        <taxon>Rhinocladiella</taxon>
    </lineage>
</organism>
<evidence type="ECO:0000313" key="1">
    <source>
        <dbReference type="EMBL" id="KIX08438.1"/>
    </source>
</evidence>
<sequence length="59" mass="6674">MVVSIKGLMVKGSIRYKPGRYLAAIDLTTGCKIDIKRLITNRFKFELAEEAFELIKAGR</sequence>
<dbReference type="Gene3D" id="3.40.50.720">
    <property type="entry name" value="NAD(P)-binding Rossmann-like Domain"/>
    <property type="match status" value="1"/>
</dbReference>